<dbReference type="GO" id="GO:0006357">
    <property type="term" value="P:regulation of transcription by RNA polymerase II"/>
    <property type="evidence" value="ECO:0007669"/>
    <property type="project" value="InterPro"/>
</dbReference>
<organism evidence="1 3">
    <name type="scientific">Ostreococcus tauri</name>
    <name type="common">Marine green alga</name>
    <dbReference type="NCBI Taxonomy" id="70448"/>
    <lineage>
        <taxon>Eukaryota</taxon>
        <taxon>Viridiplantae</taxon>
        <taxon>Chlorophyta</taxon>
        <taxon>Mamiellophyceae</taxon>
        <taxon>Mamiellales</taxon>
        <taxon>Bathycoccaceae</taxon>
        <taxon>Ostreococcus</taxon>
    </lineage>
</organism>
<dbReference type="GeneID" id="9831313"/>
<reference evidence="1" key="2">
    <citation type="journal article" date="2014" name="BMC Genomics">
        <title>An improved genome of the model marine alga Ostreococcus tauri unfolds by assessing Illumina de novo assemblies.</title>
        <authorList>
            <person name="Blanc-Mathieu R."/>
            <person name="Verhelst B."/>
            <person name="Derelle E."/>
            <person name="Rombauts S."/>
            <person name="Bouget F.Y."/>
            <person name="Carre I."/>
            <person name="Chateau A."/>
            <person name="Eyre-Walker A."/>
            <person name="Grimsley N."/>
            <person name="Moreau H."/>
            <person name="Piegu B."/>
            <person name="Rivals E."/>
            <person name="Schackwitz W."/>
            <person name="Van de Peer Y."/>
            <person name="Piganeau G."/>
        </authorList>
    </citation>
    <scope>NUCLEOTIDE SEQUENCE</scope>
    <source>
        <strain evidence="1">RCC4221</strain>
    </source>
</reference>
<evidence type="ECO:0000313" key="1">
    <source>
        <dbReference type="EMBL" id="CAL57860.1"/>
    </source>
</evidence>
<accession>Q00TF6</accession>
<name>Q00TF6_OSTTA</name>
<accession>A0A1Y5I7H7</accession>
<dbReference type="Gene3D" id="1.10.472.10">
    <property type="entry name" value="Cyclin-like"/>
    <property type="match status" value="2"/>
</dbReference>
<dbReference type="EMBL" id="KZ155790">
    <property type="protein sequence ID" value="OUS45391.1"/>
    <property type="molecule type" value="Genomic_DNA"/>
</dbReference>
<dbReference type="InParanoid" id="Q00TF6"/>
<proteinExistence type="predicted"/>
<dbReference type="Proteomes" id="UP000195557">
    <property type="component" value="Unassembled WGS sequence"/>
</dbReference>
<dbReference type="RefSeq" id="XP_003083893.1">
    <property type="nucleotide sequence ID" value="XM_003083845.1"/>
</dbReference>
<dbReference type="InterPro" id="IPR043198">
    <property type="entry name" value="Cyclin/Ssn8"/>
</dbReference>
<dbReference type="EMBL" id="CAID01000017">
    <property type="protein sequence ID" value="CAL57860.1"/>
    <property type="molecule type" value="Genomic_DNA"/>
</dbReference>
<accession>A0A454XSU6</accession>
<gene>
    <name evidence="2" type="ORF">BE221DRAFT_77048</name>
    <name evidence="1" type="ORF">OT_ostta17g01240</name>
</gene>
<dbReference type="GO" id="GO:0016538">
    <property type="term" value="F:cyclin-dependent protein serine/threonine kinase regulator activity"/>
    <property type="evidence" value="ECO:0007669"/>
    <property type="project" value="InterPro"/>
</dbReference>
<sequence length="288" mass="31670">MTTSTSARRRADCRKLLRLTCEILNLPIDTCACAVTLAEKLYKKVDAEEETPSTSDARAERYAADIVCMTCTFLACKLEESVVGMSDCANACANAAHTLERCGLGVEQRAVIEVSEEEKRESREGARLAGYGEDEGVEVGAEWVIVGGRYRAYKARALELESEVLRAVNYELNFDKPHAVALHLVRLIEGGSDLAQATITVLMDALFEIDGLTTGRADEATLAAAAVRYASKILDCERTLRRSKDGRVWWDALGFDSVSMDEVEAMVMHGVCERERVVAKLFTTEQNA</sequence>
<dbReference type="PANTHER" id="PTHR10026">
    <property type="entry name" value="CYCLIN"/>
    <property type="match status" value="1"/>
</dbReference>
<evidence type="ECO:0000313" key="3">
    <source>
        <dbReference type="Proteomes" id="UP000009170"/>
    </source>
</evidence>
<reference evidence="1 3" key="1">
    <citation type="journal article" date="2006" name="Proc. Natl. Acad. Sci. U.S.A.">
        <title>Genome analysis of the smallest free-living eukaryote Ostreococcus tauri unveils many unique features.</title>
        <authorList>
            <person name="Derelle E."/>
            <person name="Ferraz C."/>
            <person name="Rombauts S."/>
            <person name="Rouze P."/>
            <person name="Worden A.Z."/>
            <person name="Robbens S."/>
            <person name="Partensky F."/>
            <person name="Degroeve S."/>
            <person name="Echeynie S."/>
            <person name="Cooke R."/>
            <person name="Saeys Y."/>
            <person name="Wuyts J."/>
            <person name="Jabbari K."/>
            <person name="Bowler C."/>
            <person name="Panaud O."/>
            <person name="Piegu B."/>
            <person name="Ball S.G."/>
            <person name="Ral J.-P."/>
            <person name="Bouget F.-Y."/>
            <person name="Piganeau G."/>
            <person name="De Baets B."/>
            <person name="Picard A."/>
            <person name="Delseny M."/>
            <person name="Demaille J."/>
            <person name="Van de Peer Y."/>
            <person name="Moreau H."/>
        </authorList>
    </citation>
    <scope>NUCLEOTIDE SEQUENCE [LARGE SCALE GENOMIC DNA]</scope>
    <source>
        <strain evidence="1 3">OTTH0595</strain>
    </source>
</reference>
<dbReference type="KEGG" id="ota:OT_ostta17g01240"/>
<keyword evidence="3" id="KW-1185">Reference proteome</keyword>
<reference evidence="2" key="3">
    <citation type="submission" date="2017-04" db="EMBL/GenBank/DDBJ databases">
        <title>Population genomics of picophytoplankton unveils novel chromosome hypervariability.</title>
        <authorList>
            <consortium name="DOE Joint Genome Institute"/>
            <person name="Blanc-Mathieu R."/>
            <person name="Krasovec M."/>
            <person name="Hebrard M."/>
            <person name="Yau S."/>
            <person name="Desgranges E."/>
            <person name="Martin J."/>
            <person name="Schackwitz W."/>
            <person name="Kuo A."/>
            <person name="Salin G."/>
            <person name="Donnadieu C."/>
            <person name="Desdevises Y."/>
            <person name="Sanchez-Ferandin S."/>
            <person name="Moreau H."/>
            <person name="Rivals E."/>
            <person name="Grigoriev I.V."/>
            <person name="Grimsley N."/>
            <person name="Eyre-Walker A."/>
            <person name="Piganeau G."/>
        </authorList>
    </citation>
    <scope>NUCLEOTIDE SEQUENCE [LARGE SCALE GENOMIC DNA]</scope>
    <source>
        <strain evidence="2">RCC 1115</strain>
    </source>
</reference>
<protein>
    <submittedName>
        <fullName evidence="1">Cyclin-like</fullName>
    </submittedName>
</protein>
<dbReference type="OMA" id="CANAAHT"/>
<evidence type="ECO:0000313" key="2">
    <source>
        <dbReference type="EMBL" id="OUS45391.1"/>
    </source>
</evidence>
<dbReference type="InterPro" id="IPR036915">
    <property type="entry name" value="Cyclin-like_sf"/>
</dbReference>
<dbReference type="Proteomes" id="UP000009170">
    <property type="component" value="Unassembled WGS sequence"/>
</dbReference>
<dbReference type="SUPFAM" id="SSF47954">
    <property type="entry name" value="Cyclin-like"/>
    <property type="match status" value="1"/>
</dbReference>
<dbReference type="STRING" id="70448.Q00TF6"/>
<dbReference type="AlphaFoldDB" id="Q00TF6"/>